<sequence>MATQKTKAVRVELVCRLATPASPQDLGRTQAHLEDAQKEKKYLQIQLERIERRIEELDDFFNQMTSPISRIPPEILGEIFYWAWSLEESRRQSFLIGLCQVCKAWQDAAHLVPRLWQRIAVDAAQLTPLSYEAVSSWLARSKGLPKAMHLSTEECDISVRSVAHGEQRVRRVCAGVANCLFSSRTFAKILKAGPSLQMIMIQCPTPECFQNLSVSLSSFIDDTPTPFWNSTASVWISTNWGEEWTSTSLLSSTLCFLPQEVTDLGIQLPHTTAFGPSVKPDDMKVEIPSSMLQNLTSFNLTCSWTASHILPLLQHCTNLRFLTLDFGLGYSANWDEDDAFMQSTVECGIVLPNLRTLFLNNIDVDSVGSLPLLKLPALRELSISFGLGDWHPYCGLPLEMTPTLGSAFSDFLSGGSVDTPSTL</sequence>
<dbReference type="STRING" id="71717.A0A4Y7TF38"/>
<dbReference type="OrthoDB" id="3221235at2759"/>
<dbReference type="EMBL" id="QPFP01000014">
    <property type="protein sequence ID" value="TEB32787.1"/>
    <property type="molecule type" value="Genomic_DNA"/>
</dbReference>
<gene>
    <name evidence="3" type="ORF">FA13DRAFT_1731310</name>
</gene>
<protein>
    <recommendedName>
        <fullName evidence="2">F-box domain-containing protein</fullName>
    </recommendedName>
</protein>
<evidence type="ECO:0000259" key="2">
    <source>
        <dbReference type="Pfam" id="PF12937"/>
    </source>
</evidence>
<keyword evidence="4" id="KW-1185">Reference proteome</keyword>
<dbReference type="Gene3D" id="3.80.10.10">
    <property type="entry name" value="Ribonuclease Inhibitor"/>
    <property type="match status" value="1"/>
</dbReference>
<organism evidence="3 4">
    <name type="scientific">Coprinellus micaceus</name>
    <name type="common">Glistening ink-cap mushroom</name>
    <name type="synonym">Coprinus micaceus</name>
    <dbReference type="NCBI Taxonomy" id="71717"/>
    <lineage>
        <taxon>Eukaryota</taxon>
        <taxon>Fungi</taxon>
        <taxon>Dikarya</taxon>
        <taxon>Basidiomycota</taxon>
        <taxon>Agaricomycotina</taxon>
        <taxon>Agaricomycetes</taxon>
        <taxon>Agaricomycetidae</taxon>
        <taxon>Agaricales</taxon>
        <taxon>Agaricineae</taxon>
        <taxon>Psathyrellaceae</taxon>
        <taxon>Coprinellus</taxon>
    </lineage>
</organism>
<feature type="coiled-coil region" evidence="1">
    <location>
        <begin position="33"/>
        <end position="60"/>
    </location>
</feature>
<dbReference type="Proteomes" id="UP000298030">
    <property type="component" value="Unassembled WGS sequence"/>
</dbReference>
<feature type="domain" description="F-box" evidence="2">
    <location>
        <begin position="68"/>
        <end position="120"/>
    </location>
</feature>
<comment type="caution">
    <text evidence="3">The sequence shown here is derived from an EMBL/GenBank/DDBJ whole genome shotgun (WGS) entry which is preliminary data.</text>
</comment>
<dbReference type="SUPFAM" id="SSF52047">
    <property type="entry name" value="RNI-like"/>
    <property type="match status" value="1"/>
</dbReference>
<keyword evidence="1" id="KW-0175">Coiled coil</keyword>
<evidence type="ECO:0000313" key="4">
    <source>
        <dbReference type="Proteomes" id="UP000298030"/>
    </source>
</evidence>
<evidence type="ECO:0000256" key="1">
    <source>
        <dbReference type="SAM" id="Coils"/>
    </source>
</evidence>
<proteinExistence type="predicted"/>
<evidence type="ECO:0000313" key="3">
    <source>
        <dbReference type="EMBL" id="TEB32787.1"/>
    </source>
</evidence>
<reference evidence="3 4" key="1">
    <citation type="journal article" date="2019" name="Nat. Ecol. Evol.">
        <title>Megaphylogeny resolves global patterns of mushroom evolution.</title>
        <authorList>
            <person name="Varga T."/>
            <person name="Krizsan K."/>
            <person name="Foldi C."/>
            <person name="Dima B."/>
            <person name="Sanchez-Garcia M."/>
            <person name="Sanchez-Ramirez S."/>
            <person name="Szollosi G.J."/>
            <person name="Szarkandi J.G."/>
            <person name="Papp V."/>
            <person name="Albert L."/>
            <person name="Andreopoulos W."/>
            <person name="Angelini C."/>
            <person name="Antonin V."/>
            <person name="Barry K.W."/>
            <person name="Bougher N.L."/>
            <person name="Buchanan P."/>
            <person name="Buyck B."/>
            <person name="Bense V."/>
            <person name="Catcheside P."/>
            <person name="Chovatia M."/>
            <person name="Cooper J."/>
            <person name="Damon W."/>
            <person name="Desjardin D."/>
            <person name="Finy P."/>
            <person name="Geml J."/>
            <person name="Haridas S."/>
            <person name="Hughes K."/>
            <person name="Justo A."/>
            <person name="Karasinski D."/>
            <person name="Kautmanova I."/>
            <person name="Kiss B."/>
            <person name="Kocsube S."/>
            <person name="Kotiranta H."/>
            <person name="LaButti K.M."/>
            <person name="Lechner B.E."/>
            <person name="Liimatainen K."/>
            <person name="Lipzen A."/>
            <person name="Lukacs Z."/>
            <person name="Mihaltcheva S."/>
            <person name="Morgado L.N."/>
            <person name="Niskanen T."/>
            <person name="Noordeloos M.E."/>
            <person name="Ohm R.A."/>
            <person name="Ortiz-Santana B."/>
            <person name="Ovrebo C."/>
            <person name="Racz N."/>
            <person name="Riley R."/>
            <person name="Savchenko A."/>
            <person name="Shiryaev A."/>
            <person name="Soop K."/>
            <person name="Spirin V."/>
            <person name="Szebenyi C."/>
            <person name="Tomsovsky M."/>
            <person name="Tulloss R.E."/>
            <person name="Uehling J."/>
            <person name="Grigoriev I.V."/>
            <person name="Vagvolgyi C."/>
            <person name="Papp T."/>
            <person name="Martin F.M."/>
            <person name="Miettinen O."/>
            <person name="Hibbett D.S."/>
            <person name="Nagy L.G."/>
        </authorList>
    </citation>
    <scope>NUCLEOTIDE SEQUENCE [LARGE SCALE GENOMIC DNA]</scope>
    <source>
        <strain evidence="3 4">FP101781</strain>
    </source>
</reference>
<accession>A0A4Y7TF38</accession>
<dbReference type="Gene3D" id="1.20.1280.50">
    <property type="match status" value="1"/>
</dbReference>
<dbReference type="Pfam" id="PF12937">
    <property type="entry name" value="F-box-like"/>
    <property type="match status" value="1"/>
</dbReference>
<dbReference type="InterPro" id="IPR032675">
    <property type="entry name" value="LRR_dom_sf"/>
</dbReference>
<dbReference type="AlphaFoldDB" id="A0A4Y7TF38"/>
<dbReference type="InterPro" id="IPR001810">
    <property type="entry name" value="F-box_dom"/>
</dbReference>
<name>A0A4Y7TF38_COPMI</name>